<organism evidence="5">
    <name type="scientific">Micromonas pusilla (strain CCMP1545)</name>
    <name type="common">Picoplanktonic green alga</name>
    <dbReference type="NCBI Taxonomy" id="564608"/>
    <lineage>
        <taxon>Eukaryota</taxon>
        <taxon>Viridiplantae</taxon>
        <taxon>Chlorophyta</taxon>
        <taxon>Mamiellophyceae</taxon>
        <taxon>Mamiellales</taxon>
        <taxon>Mamiellaceae</taxon>
        <taxon>Micromonas</taxon>
    </lineage>
</organism>
<dbReference type="KEGG" id="mpp:MICPUCDRAFT_64906"/>
<evidence type="ECO:0000256" key="1">
    <source>
        <dbReference type="ARBA" id="ARBA00022603"/>
    </source>
</evidence>
<keyword evidence="2" id="KW-0808">Transferase</keyword>
<evidence type="ECO:0000313" key="4">
    <source>
        <dbReference type="EMBL" id="EEH59894.1"/>
    </source>
</evidence>
<keyword evidence="1" id="KW-0489">Methyltransferase</keyword>
<keyword evidence="5" id="KW-1185">Reference proteome</keyword>
<dbReference type="Pfam" id="PF00145">
    <property type="entry name" value="DNA_methylase"/>
    <property type="match status" value="1"/>
</dbReference>
<dbReference type="AlphaFoldDB" id="C1ML92"/>
<dbReference type="RefSeq" id="XP_003056518.1">
    <property type="nucleotide sequence ID" value="XM_003056472.1"/>
</dbReference>
<dbReference type="Proteomes" id="UP000001876">
    <property type="component" value="Unassembled WGS sequence"/>
</dbReference>
<dbReference type="SUPFAM" id="SSF53335">
    <property type="entry name" value="S-adenosyl-L-methionine-dependent methyltransferases"/>
    <property type="match status" value="1"/>
</dbReference>
<dbReference type="EMBL" id="GG663736">
    <property type="protein sequence ID" value="EEH59894.1"/>
    <property type="molecule type" value="Genomic_DNA"/>
</dbReference>
<dbReference type="GeneID" id="9681405"/>
<evidence type="ECO:0000256" key="2">
    <source>
        <dbReference type="ARBA" id="ARBA00022679"/>
    </source>
</evidence>
<dbReference type="InterPro" id="IPR029063">
    <property type="entry name" value="SAM-dependent_MTases_sf"/>
</dbReference>
<feature type="region of interest" description="Disordered" evidence="3">
    <location>
        <begin position="385"/>
        <end position="407"/>
    </location>
</feature>
<dbReference type="OrthoDB" id="496767at2759"/>
<accession>C1ML92</accession>
<dbReference type="eggNOG" id="ENOG502SG13">
    <property type="taxonomic scope" value="Eukaryota"/>
</dbReference>
<dbReference type="GO" id="GO:0008168">
    <property type="term" value="F:methyltransferase activity"/>
    <property type="evidence" value="ECO:0007669"/>
    <property type="project" value="UniProtKB-KW"/>
</dbReference>
<dbReference type="PRINTS" id="PR00105">
    <property type="entry name" value="C5METTRFRASE"/>
</dbReference>
<evidence type="ECO:0000313" key="5">
    <source>
        <dbReference type="Proteomes" id="UP000001876"/>
    </source>
</evidence>
<dbReference type="GO" id="GO:0032259">
    <property type="term" value="P:methylation"/>
    <property type="evidence" value="ECO:0007669"/>
    <property type="project" value="UniProtKB-KW"/>
</dbReference>
<reference evidence="4 5" key="1">
    <citation type="journal article" date="2009" name="Science">
        <title>Green evolution and dynamic adaptations revealed by genomes of the marine picoeukaryotes Micromonas.</title>
        <authorList>
            <person name="Worden A.Z."/>
            <person name="Lee J.H."/>
            <person name="Mock T."/>
            <person name="Rouze P."/>
            <person name="Simmons M.P."/>
            <person name="Aerts A.L."/>
            <person name="Allen A.E."/>
            <person name="Cuvelier M.L."/>
            <person name="Derelle E."/>
            <person name="Everett M.V."/>
            <person name="Foulon E."/>
            <person name="Grimwood J."/>
            <person name="Gundlach H."/>
            <person name="Henrissat B."/>
            <person name="Napoli C."/>
            <person name="McDonald S.M."/>
            <person name="Parker M.S."/>
            <person name="Rombauts S."/>
            <person name="Salamov A."/>
            <person name="Von Dassow P."/>
            <person name="Badger J.H."/>
            <person name="Coutinho P.M."/>
            <person name="Demir E."/>
            <person name="Dubchak I."/>
            <person name="Gentemann C."/>
            <person name="Eikrem W."/>
            <person name="Gready J.E."/>
            <person name="John U."/>
            <person name="Lanier W."/>
            <person name="Lindquist E.A."/>
            <person name="Lucas S."/>
            <person name="Mayer K.F."/>
            <person name="Moreau H."/>
            <person name="Not F."/>
            <person name="Otillar R."/>
            <person name="Panaud O."/>
            <person name="Pangilinan J."/>
            <person name="Paulsen I."/>
            <person name="Piegu B."/>
            <person name="Poliakov A."/>
            <person name="Robbens S."/>
            <person name="Schmutz J."/>
            <person name="Toulza E."/>
            <person name="Wyss T."/>
            <person name="Zelensky A."/>
            <person name="Zhou K."/>
            <person name="Armbrust E.V."/>
            <person name="Bhattacharya D."/>
            <person name="Goodenough U.W."/>
            <person name="Van de Peer Y."/>
            <person name="Grigoriev I.V."/>
        </authorList>
    </citation>
    <scope>NUCLEOTIDE SEQUENCE [LARGE SCALE GENOMIC DNA]</scope>
    <source>
        <strain evidence="4 5">CCMP1545</strain>
    </source>
</reference>
<protein>
    <submittedName>
        <fullName evidence="4">Predicted protein</fullName>
    </submittedName>
</protein>
<dbReference type="Gene3D" id="3.40.50.150">
    <property type="entry name" value="Vaccinia Virus protein VP39"/>
    <property type="match status" value="1"/>
</dbReference>
<name>C1ML92_MICPC</name>
<proteinExistence type="predicted"/>
<dbReference type="InterPro" id="IPR001525">
    <property type="entry name" value="C5_MeTfrase"/>
</dbReference>
<sequence length="438" mass="48905">MNPSRPGLRDGMRTALCSHIFRLLRRTRVPWVLLENVPGLLTWHLASDPPQEPAIAYIVQELESLGYSWAHRVVSLSAFGLPQRRRRVFIVASLHGDPRDVILSTESICKGQCIDVSKTDGDKRSAAECYDCFMTPPHVTPKISVTCVDLAEKRFCPLAHEICTLTASNGRRLCMVEDLGEGKGRAFRFEVEDAERLSGFPVGWTEPCFPLKIPGRPWMRAANTQSSYIKRMELLGRAVSVPQAYWIGQRLMSPYEIKFSRECEGVKFSEPVPRLSSVATESHENDTQLHAWPSAAWNIISCPENIELSTTHDPSGLLWRGRRGLPRVAETPEICSFTPLGEFLSSAPRQEVDPDALSGFVSRAVEHGINLDPFVSHAFGIRVPATPHAKQRKSPKPKVSAEQTEGEHAGKVVWIPTKISKTACFWPGIALHLDEDRD</sequence>
<evidence type="ECO:0000256" key="3">
    <source>
        <dbReference type="SAM" id="MobiDB-lite"/>
    </source>
</evidence>
<feature type="non-terminal residue" evidence="4">
    <location>
        <position position="438"/>
    </location>
</feature>
<gene>
    <name evidence="4" type="ORF">MICPUCDRAFT_64906</name>
</gene>